<dbReference type="PANTHER" id="PTHR32552">
    <property type="entry name" value="FERRICHROME IRON RECEPTOR-RELATED"/>
    <property type="match status" value="1"/>
</dbReference>
<name>A0ABR9YB54_9PROT</name>
<evidence type="ECO:0000313" key="15">
    <source>
        <dbReference type="EMBL" id="MBF0875345.1"/>
    </source>
</evidence>
<evidence type="ECO:0000256" key="2">
    <source>
        <dbReference type="ARBA" id="ARBA00009810"/>
    </source>
</evidence>
<organism evidence="15 16">
    <name type="scientific">Gluconobacter cerevisiae</name>
    <dbReference type="NCBI Taxonomy" id="1379734"/>
    <lineage>
        <taxon>Bacteria</taxon>
        <taxon>Pseudomonadati</taxon>
        <taxon>Pseudomonadota</taxon>
        <taxon>Alphaproteobacteria</taxon>
        <taxon>Acetobacterales</taxon>
        <taxon>Acetobacteraceae</taxon>
        <taxon>Gluconobacter</taxon>
    </lineage>
</organism>
<protein>
    <submittedName>
        <fullName evidence="15">TonB-dependent siderophore receptor</fullName>
    </submittedName>
</protein>
<sequence length="794" mass="88043">MRLVCLFRTDIMTQHGISVRRRLGFPAISHHALIWGSLMAGACPAALADTVVERARNHPSVCHATHKAARPVPCAVSRHSDNPVTQSAKAPISATAPTSAAAASRSSEDLEAAAEENIQVLGSNHTYTAPAVEVWGKSPVALKDVPQSISVITQQRMEDSNMLTMADAMRQINGIRVLPGSTANANYYSRGYQLTTSIDGTPNAAGTLNNAAFDLSMYDRIEVLRGSSGLLQGGGAAGGVVNQVTKKPGMDFAAGGSASVGSFDDYRVDTDITIPLNRSKTVRFRTADLYQDNHFFYKYSHSRKWQAYGALEWDITPTTTFMVSHAAQQQDITAPYYGLPLTTTNTLWSGNRDANPSQSWGYSNYMTQQTIASITQKLWGDWTATARATFYDQDYNTFYNEPWNKMNPATGTLQYRDQGISKYKGSNTSRSADVYAQGSFKLLNRTHHALFGFNYNSYEQITQYANVNCNNIYNNISLENTNAVPQPPASCFDYIQNKNGYGTDDYAYQWGFYGQLRLELIRHLSLILGGRVSRYYEKLQKISPAPKGEWINQADLRGQLTPYLGTVYQITPNISWYASYASIFTPAVGRQTYGGGGLAPQEGNQVETGFKAEYFHGRLNLSSALFRMESINQPVQDPYHSQFYVTTGPIRRQGWEAQVDGQILPGLDVSIGYTYLDTKVSNAKVSDFGGVFSPHHMFKSWVHYNVQDGFLKGLNVGAGIDANSNLRGSYATTIQGGYMTVDAMAGYRFNRHLRLQLNATNLTNRYYYERASGQWQFNFPAAPRSFMATLRANY</sequence>
<evidence type="ECO:0000256" key="9">
    <source>
        <dbReference type="ARBA" id="ARBA00023237"/>
    </source>
</evidence>
<comment type="caution">
    <text evidence="15">The sequence shown here is derived from an EMBL/GenBank/DDBJ whole genome shotgun (WGS) entry which is preliminary data.</text>
</comment>
<evidence type="ECO:0000256" key="10">
    <source>
        <dbReference type="PROSITE-ProRule" id="PRU01360"/>
    </source>
</evidence>
<evidence type="ECO:0000256" key="6">
    <source>
        <dbReference type="ARBA" id="ARBA00023077"/>
    </source>
</evidence>
<gene>
    <name evidence="15" type="ORF">HKD21_00585</name>
</gene>
<evidence type="ECO:0000256" key="5">
    <source>
        <dbReference type="ARBA" id="ARBA00022692"/>
    </source>
</evidence>
<comment type="subcellular location">
    <subcellularLocation>
        <location evidence="1 10">Cell outer membrane</location>
        <topology evidence="1 10">Multi-pass membrane protein</topology>
    </subcellularLocation>
</comment>
<dbReference type="SUPFAM" id="SSF56935">
    <property type="entry name" value="Porins"/>
    <property type="match status" value="1"/>
</dbReference>
<dbReference type="PROSITE" id="PS52016">
    <property type="entry name" value="TONB_DEPENDENT_REC_3"/>
    <property type="match status" value="1"/>
</dbReference>
<dbReference type="InterPro" id="IPR037066">
    <property type="entry name" value="Plug_dom_sf"/>
</dbReference>
<feature type="compositionally biased region" description="Low complexity" evidence="12">
    <location>
        <begin position="87"/>
        <end position="105"/>
    </location>
</feature>
<dbReference type="Pfam" id="PF00593">
    <property type="entry name" value="TonB_dep_Rec_b-barrel"/>
    <property type="match status" value="1"/>
</dbReference>
<evidence type="ECO:0000313" key="16">
    <source>
        <dbReference type="Proteomes" id="UP000630952"/>
    </source>
</evidence>
<dbReference type="EMBL" id="JABCQO010000001">
    <property type="protein sequence ID" value="MBF0875345.1"/>
    <property type="molecule type" value="Genomic_DNA"/>
</dbReference>
<feature type="domain" description="TonB-dependent receptor plug" evidence="14">
    <location>
        <begin position="142"/>
        <end position="240"/>
    </location>
</feature>
<evidence type="ECO:0000256" key="12">
    <source>
        <dbReference type="SAM" id="MobiDB-lite"/>
    </source>
</evidence>
<feature type="domain" description="TonB-dependent receptor-like beta-barrel" evidence="13">
    <location>
        <begin position="340"/>
        <end position="762"/>
    </location>
</feature>
<evidence type="ECO:0000256" key="8">
    <source>
        <dbReference type="ARBA" id="ARBA00023170"/>
    </source>
</evidence>
<dbReference type="InterPro" id="IPR012910">
    <property type="entry name" value="Plug_dom"/>
</dbReference>
<comment type="similarity">
    <text evidence="2 10 11">Belongs to the TonB-dependent receptor family.</text>
</comment>
<evidence type="ECO:0000259" key="13">
    <source>
        <dbReference type="Pfam" id="PF00593"/>
    </source>
</evidence>
<evidence type="ECO:0000256" key="7">
    <source>
        <dbReference type="ARBA" id="ARBA00023136"/>
    </source>
</evidence>
<dbReference type="Gene3D" id="2.170.130.10">
    <property type="entry name" value="TonB-dependent receptor, plug domain"/>
    <property type="match status" value="1"/>
</dbReference>
<keyword evidence="8 15" id="KW-0675">Receptor</keyword>
<dbReference type="InterPro" id="IPR010105">
    <property type="entry name" value="TonB_sidphr_rcpt"/>
</dbReference>
<keyword evidence="4 10" id="KW-1134">Transmembrane beta strand</keyword>
<dbReference type="Pfam" id="PF07715">
    <property type="entry name" value="Plug"/>
    <property type="match status" value="1"/>
</dbReference>
<dbReference type="InterPro" id="IPR039426">
    <property type="entry name" value="TonB-dep_rcpt-like"/>
</dbReference>
<keyword evidence="7 10" id="KW-0472">Membrane</keyword>
<dbReference type="InterPro" id="IPR000531">
    <property type="entry name" value="Beta-barrel_TonB"/>
</dbReference>
<evidence type="ECO:0000259" key="14">
    <source>
        <dbReference type="Pfam" id="PF07715"/>
    </source>
</evidence>
<dbReference type="Proteomes" id="UP000630952">
    <property type="component" value="Unassembled WGS sequence"/>
</dbReference>
<keyword evidence="5 10" id="KW-0812">Transmembrane</keyword>
<keyword evidence="9 10" id="KW-0998">Cell outer membrane</keyword>
<keyword evidence="16" id="KW-1185">Reference proteome</keyword>
<evidence type="ECO:0000256" key="11">
    <source>
        <dbReference type="RuleBase" id="RU003357"/>
    </source>
</evidence>
<dbReference type="CDD" id="cd01347">
    <property type="entry name" value="ligand_gated_channel"/>
    <property type="match status" value="1"/>
</dbReference>
<dbReference type="NCBIfam" id="TIGR01783">
    <property type="entry name" value="TonB-siderophor"/>
    <property type="match status" value="1"/>
</dbReference>
<dbReference type="InterPro" id="IPR036942">
    <property type="entry name" value="Beta-barrel_TonB_sf"/>
</dbReference>
<keyword evidence="6 11" id="KW-0798">TonB box</keyword>
<accession>A0ABR9YB54</accession>
<dbReference type="Gene3D" id="2.40.170.20">
    <property type="entry name" value="TonB-dependent receptor, beta-barrel domain"/>
    <property type="match status" value="1"/>
</dbReference>
<dbReference type="PANTHER" id="PTHR32552:SF74">
    <property type="entry name" value="HYDROXAMATE SIDEROPHORE RECEPTOR FHUE"/>
    <property type="match status" value="1"/>
</dbReference>
<keyword evidence="3 10" id="KW-0813">Transport</keyword>
<reference evidence="16" key="1">
    <citation type="submission" date="2020-04" db="EMBL/GenBank/DDBJ databases">
        <title>Description of novel Gluconacetobacter.</title>
        <authorList>
            <person name="Sombolestani A."/>
        </authorList>
    </citation>
    <scope>NUCLEOTIDE SEQUENCE [LARGE SCALE GENOMIC DNA]</scope>
    <source>
        <strain evidence="16">LMG 27748</strain>
    </source>
</reference>
<reference evidence="15 16" key="2">
    <citation type="submission" date="2020-11" db="EMBL/GenBank/DDBJ databases">
        <title>Description of novel Gluconobacter species.</title>
        <authorList>
            <person name="Cleenwerck I."/>
            <person name="Cnockaert M."/>
            <person name="Borremans W."/>
            <person name="Wieme A.D."/>
            <person name="De Vuyst L."/>
            <person name="Vandamme P."/>
        </authorList>
    </citation>
    <scope>NUCLEOTIDE SEQUENCE [LARGE SCALE GENOMIC DNA]</scope>
    <source>
        <strain evidence="15 16">LMG 27748</strain>
    </source>
</reference>
<evidence type="ECO:0000256" key="4">
    <source>
        <dbReference type="ARBA" id="ARBA00022452"/>
    </source>
</evidence>
<evidence type="ECO:0000256" key="1">
    <source>
        <dbReference type="ARBA" id="ARBA00004571"/>
    </source>
</evidence>
<evidence type="ECO:0000256" key="3">
    <source>
        <dbReference type="ARBA" id="ARBA00022448"/>
    </source>
</evidence>
<proteinExistence type="inferred from homology"/>
<feature type="region of interest" description="Disordered" evidence="12">
    <location>
        <begin position="75"/>
        <end position="108"/>
    </location>
</feature>